<comment type="caution">
    <text evidence="7">The sequence shown here is derived from an EMBL/GenBank/DDBJ whole genome shotgun (WGS) entry which is preliminary data.</text>
</comment>
<evidence type="ECO:0000256" key="2">
    <source>
        <dbReference type="ARBA" id="ARBA00022737"/>
    </source>
</evidence>
<feature type="compositionally biased region" description="Basic and acidic residues" evidence="6">
    <location>
        <begin position="43"/>
        <end position="63"/>
    </location>
</feature>
<dbReference type="SUPFAM" id="SSF50978">
    <property type="entry name" value="WD40 repeat-like"/>
    <property type="match status" value="1"/>
</dbReference>
<dbReference type="InterPro" id="IPR020472">
    <property type="entry name" value="WD40_PAC1"/>
</dbReference>
<dbReference type="GO" id="GO:0000109">
    <property type="term" value="C:nucleotide-excision repair complex"/>
    <property type="evidence" value="ECO:0007669"/>
    <property type="project" value="TreeGrafter"/>
</dbReference>
<reference evidence="7 8" key="1">
    <citation type="submission" date="2017-05" db="EMBL/GenBank/DDBJ databases">
        <title>Draft genome sequence of Elsinoe australis.</title>
        <authorList>
            <person name="Cheng Q."/>
        </authorList>
    </citation>
    <scope>NUCLEOTIDE SEQUENCE [LARGE SCALE GENOMIC DNA]</scope>
    <source>
        <strain evidence="7 8">NL1</strain>
    </source>
</reference>
<dbReference type="Pfam" id="PF00400">
    <property type="entry name" value="WD40"/>
    <property type="match status" value="4"/>
</dbReference>
<dbReference type="InterPro" id="IPR001680">
    <property type="entry name" value="WD40_rpt"/>
</dbReference>
<dbReference type="EMBL" id="NHZQ01000067">
    <property type="protein sequence ID" value="PSK55283.1"/>
    <property type="molecule type" value="Genomic_DNA"/>
</dbReference>
<dbReference type="GO" id="GO:0006283">
    <property type="term" value="P:transcription-coupled nucleotide-excision repair"/>
    <property type="evidence" value="ECO:0007669"/>
    <property type="project" value="InterPro"/>
</dbReference>
<feature type="repeat" description="WD" evidence="5">
    <location>
        <begin position="204"/>
        <end position="246"/>
    </location>
</feature>
<dbReference type="PROSITE" id="PS00678">
    <property type="entry name" value="WD_REPEATS_1"/>
    <property type="match status" value="2"/>
</dbReference>
<name>A0A2P8A4A3_9PEZI</name>
<dbReference type="InterPro" id="IPR036322">
    <property type="entry name" value="WD40_repeat_dom_sf"/>
</dbReference>
<proteinExistence type="predicted"/>
<evidence type="ECO:0000256" key="3">
    <source>
        <dbReference type="ARBA" id="ARBA00022763"/>
    </source>
</evidence>
<dbReference type="PROSITE" id="PS50082">
    <property type="entry name" value="WD_REPEATS_2"/>
    <property type="match status" value="3"/>
</dbReference>
<feature type="region of interest" description="Disordered" evidence="6">
    <location>
        <begin position="42"/>
        <end position="64"/>
    </location>
</feature>
<evidence type="ECO:0000256" key="5">
    <source>
        <dbReference type="PROSITE-ProRule" id="PRU00221"/>
    </source>
</evidence>
<feature type="repeat" description="WD" evidence="5">
    <location>
        <begin position="61"/>
        <end position="97"/>
    </location>
</feature>
<evidence type="ECO:0000313" key="8">
    <source>
        <dbReference type="Proteomes" id="UP000243723"/>
    </source>
</evidence>
<dbReference type="GO" id="GO:0043161">
    <property type="term" value="P:proteasome-mediated ubiquitin-dependent protein catabolic process"/>
    <property type="evidence" value="ECO:0007669"/>
    <property type="project" value="TreeGrafter"/>
</dbReference>
<dbReference type="GO" id="GO:0000209">
    <property type="term" value="P:protein polyubiquitination"/>
    <property type="evidence" value="ECO:0007669"/>
    <property type="project" value="TreeGrafter"/>
</dbReference>
<dbReference type="AlphaFoldDB" id="A0A2P8A4A3"/>
<dbReference type="Gene3D" id="2.130.10.10">
    <property type="entry name" value="YVTN repeat-like/Quinoprotein amine dehydrogenase"/>
    <property type="match status" value="1"/>
</dbReference>
<dbReference type="InterPro" id="IPR042238">
    <property type="entry name" value="Rad28/ERCC8/Ckn1/ATCSA-1"/>
</dbReference>
<evidence type="ECO:0000256" key="6">
    <source>
        <dbReference type="SAM" id="MobiDB-lite"/>
    </source>
</evidence>
<dbReference type="GO" id="GO:0031464">
    <property type="term" value="C:Cul4A-RING E3 ubiquitin ligase complex"/>
    <property type="evidence" value="ECO:0007669"/>
    <property type="project" value="TreeGrafter"/>
</dbReference>
<keyword evidence="4" id="KW-0234">DNA repair</keyword>
<feature type="region of interest" description="Disordered" evidence="6">
    <location>
        <begin position="426"/>
        <end position="452"/>
    </location>
</feature>
<dbReference type="Proteomes" id="UP000243723">
    <property type="component" value="Unassembled WGS sequence"/>
</dbReference>
<feature type="repeat" description="WD" evidence="5">
    <location>
        <begin position="272"/>
        <end position="313"/>
    </location>
</feature>
<evidence type="ECO:0000313" key="7">
    <source>
        <dbReference type="EMBL" id="PSK55283.1"/>
    </source>
</evidence>
<keyword evidence="3" id="KW-0227">DNA damage</keyword>
<evidence type="ECO:0000256" key="4">
    <source>
        <dbReference type="ARBA" id="ARBA00023204"/>
    </source>
</evidence>
<sequence>MNNFLFSRALGSIGHQSLARAQTDRQVRSLYAADHVKLSYKPSELENRSDDHDEDDSQRKDVAHPAGVNSLTIDKFEGRYLLSGGADSSIAVWDLESSGHGEQEDVVFQPLGYVGKESKSHSYGITHLSFYPFDSLAFLSSSYDHFLRLYSSETLACSAAFDLSSVVYSHALSPVASHLLVACATQHPAVRLVDLKSGASTHSLAGHGGAVMGVAWHPKSEHLLVSGATDGSVRVWDIRRSASSLGVLNMDDNTGIVGLSSIGVDYRKRERGKAHNALVNGVLWTEGGDYILTNGHDEVVRVWDASTGANTLVNFGPSLKNSHSSSLLPLVTPSQLTGKGRELMIYPNPRELLTFELHTGKLLSRLRTPSYTASHTTVRAGSGTRNVQNRTTSLAWRAHAVELYSAHTDGTIRCWQPKTWEDKVADMELKDEDDEDDNAAQERKRKREELDDIVAGLTKKQITWT</sequence>
<feature type="compositionally biased region" description="Acidic residues" evidence="6">
    <location>
        <begin position="429"/>
        <end position="439"/>
    </location>
</feature>
<protein>
    <submittedName>
        <fullName evidence="7">DNA excision repair protein ERCC-8</fullName>
    </submittedName>
</protein>
<keyword evidence="8" id="KW-1185">Reference proteome</keyword>
<dbReference type="OrthoDB" id="361494at2759"/>
<dbReference type="InterPro" id="IPR015943">
    <property type="entry name" value="WD40/YVTN_repeat-like_dom_sf"/>
</dbReference>
<dbReference type="SMART" id="SM00320">
    <property type="entry name" value="WD40"/>
    <property type="match status" value="5"/>
</dbReference>
<gene>
    <name evidence="7" type="ORF">B9Z65_2672</name>
</gene>
<dbReference type="PROSITE" id="PS50294">
    <property type="entry name" value="WD_REPEATS_REGION"/>
    <property type="match status" value="3"/>
</dbReference>
<keyword evidence="1 5" id="KW-0853">WD repeat</keyword>
<dbReference type="PANTHER" id="PTHR46202">
    <property type="entry name" value="DNA EXCISION REPAIR PROTEIN ERCC-8"/>
    <property type="match status" value="1"/>
</dbReference>
<dbReference type="PANTHER" id="PTHR46202:SF1">
    <property type="entry name" value="DNA EXCISION REPAIR PROTEIN ERCC-8"/>
    <property type="match status" value="1"/>
</dbReference>
<accession>A0A2P8A4A3</accession>
<keyword evidence="2" id="KW-0677">Repeat</keyword>
<organism evidence="7 8">
    <name type="scientific">Elsinoe australis</name>
    <dbReference type="NCBI Taxonomy" id="40998"/>
    <lineage>
        <taxon>Eukaryota</taxon>
        <taxon>Fungi</taxon>
        <taxon>Dikarya</taxon>
        <taxon>Ascomycota</taxon>
        <taxon>Pezizomycotina</taxon>
        <taxon>Dothideomycetes</taxon>
        <taxon>Dothideomycetidae</taxon>
        <taxon>Myriangiales</taxon>
        <taxon>Elsinoaceae</taxon>
        <taxon>Elsinoe</taxon>
    </lineage>
</organism>
<dbReference type="PRINTS" id="PR00320">
    <property type="entry name" value="GPROTEINBRPT"/>
</dbReference>
<evidence type="ECO:0000256" key="1">
    <source>
        <dbReference type="ARBA" id="ARBA00022574"/>
    </source>
</evidence>
<dbReference type="InterPro" id="IPR019775">
    <property type="entry name" value="WD40_repeat_CS"/>
</dbReference>
<dbReference type="STRING" id="40998.A0A2P8A4A3"/>